<evidence type="ECO:0000313" key="4">
    <source>
        <dbReference type="EMBL" id="CAL5219943.1"/>
    </source>
</evidence>
<dbReference type="SMART" id="SM01413">
    <property type="entry name" value="Ribosomal_S19e"/>
    <property type="match status" value="1"/>
</dbReference>
<keyword evidence="5" id="KW-1185">Reference proteome</keyword>
<comment type="similarity">
    <text evidence="1">Belongs to the eukaryotic ribosomal protein eS19 family.</text>
</comment>
<keyword evidence="2" id="KW-0689">Ribosomal protein</keyword>
<dbReference type="PANTHER" id="PTHR11710:SF0">
    <property type="entry name" value="40S RIBOSOMAL PROTEIN S19"/>
    <property type="match status" value="1"/>
</dbReference>
<organism evidence="4 5">
    <name type="scientific">Coccomyxa viridis</name>
    <dbReference type="NCBI Taxonomy" id="1274662"/>
    <lineage>
        <taxon>Eukaryota</taxon>
        <taxon>Viridiplantae</taxon>
        <taxon>Chlorophyta</taxon>
        <taxon>core chlorophytes</taxon>
        <taxon>Trebouxiophyceae</taxon>
        <taxon>Trebouxiophyceae incertae sedis</taxon>
        <taxon>Coccomyxaceae</taxon>
        <taxon>Coccomyxa</taxon>
    </lineage>
</organism>
<evidence type="ECO:0000313" key="5">
    <source>
        <dbReference type="Proteomes" id="UP001497392"/>
    </source>
</evidence>
<name>A0ABP1FPA3_9CHLO</name>
<dbReference type="Pfam" id="PF01090">
    <property type="entry name" value="Ribosomal_S19e"/>
    <property type="match status" value="1"/>
</dbReference>
<dbReference type="InterPro" id="IPR036390">
    <property type="entry name" value="WH_DNA-bd_sf"/>
</dbReference>
<dbReference type="InterPro" id="IPR001266">
    <property type="entry name" value="Ribosomal_eS19"/>
</dbReference>
<evidence type="ECO:0000256" key="2">
    <source>
        <dbReference type="ARBA" id="ARBA00022980"/>
    </source>
</evidence>
<keyword evidence="3" id="KW-0687">Ribonucleoprotein</keyword>
<dbReference type="SUPFAM" id="SSF46785">
    <property type="entry name" value="Winged helix' DNA-binding domain"/>
    <property type="match status" value="1"/>
</dbReference>
<sequence length="163" mass="18681">MTEELQMPQRGPRGVRDVPAEQFIRAYAEHLKANDKIQLPSWVDIVKTAPFKELAPYDPDWYYIRAASLARKVYMRQNIGVGEFARQYGGRNKRKGAVPEHFAKASRGLIRHILKQLEEIDVVSTSTQSKGGRLITANGQRDLDLIAARIERNTRDEVDFEEE</sequence>
<dbReference type="Gene3D" id="1.10.10.10">
    <property type="entry name" value="Winged helix-like DNA-binding domain superfamily/Winged helix DNA-binding domain"/>
    <property type="match status" value="1"/>
</dbReference>
<comment type="caution">
    <text evidence="4">The sequence shown here is derived from an EMBL/GenBank/DDBJ whole genome shotgun (WGS) entry which is preliminary data.</text>
</comment>
<dbReference type="PANTHER" id="PTHR11710">
    <property type="entry name" value="40S RIBOSOMAL PROTEIN S19"/>
    <property type="match status" value="1"/>
</dbReference>
<evidence type="ECO:0000256" key="3">
    <source>
        <dbReference type="ARBA" id="ARBA00023274"/>
    </source>
</evidence>
<proteinExistence type="inferred from homology"/>
<dbReference type="Proteomes" id="UP001497392">
    <property type="component" value="Unassembled WGS sequence"/>
</dbReference>
<dbReference type="EMBL" id="CAXHTA020000002">
    <property type="protein sequence ID" value="CAL5219943.1"/>
    <property type="molecule type" value="Genomic_DNA"/>
</dbReference>
<dbReference type="InterPro" id="IPR036388">
    <property type="entry name" value="WH-like_DNA-bd_sf"/>
</dbReference>
<evidence type="ECO:0000256" key="1">
    <source>
        <dbReference type="ARBA" id="ARBA00010014"/>
    </source>
</evidence>
<gene>
    <name evidence="4" type="primary">g1875</name>
    <name evidence="4" type="ORF">VP750_LOCUS1602</name>
</gene>
<protein>
    <submittedName>
        <fullName evidence="4">G1875 protein</fullName>
    </submittedName>
</protein>
<reference evidence="4 5" key="1">
    <citation type="submission" date="2024-06" db="EMBL/GenBank/DDBJ databases">
        <authorList>
            <person name="Kraege A."/>
            <person name="Thomma B."/>
        </authorList>
    </citation>
    <scope>NUCLEOTIDE SEQUENCE [LARGE SCALE GENOMIC DNA]</scope>
</reference>
<accession>A0ABP1FPA3</accession>